<dbReference type="AlphaFoldDB" id="A0A8B7P3U4"/>
<accession>A0A8B7P3U4</accession>
<dbReference type="InterPro" id="IPR045860">
    <property type="entry name" value="Snake_toxin-like_sf"/>
</dbReference>
<dbReference type="RefSeq" id="XP_018020662.1">
    <property type="nucleotide sequence ID" value="XM_018165173.2"/>
</dbReference>
<evidence type="ECO:0000256" key="1">
    <source>
        <dbReference type="SAM" id="MobiDB-lite"/>
    </source>
</evidence>
<feature type="compositionally biased region" description="Basic and acidic residues" evidence="1">
    <location>
        <begin position="398"/>
        <end position="409"/>
    </location>
</feature>
<dbReference type="Proteomes" id="UP000694843">
    <property type="component" value="Unplaced"/>
</dbReference>
<keyword evidence="2" id="KW-0732">Signal</keyword>
<keyword evidence="3" id="KW-1185">Reference proteome</keyword>
<feature type="region of interest" description="Disordered" evidence="1">
    <location>
        <begin position="373"/>
        <end position="424"/>
    </location>
</feature>
<protein>
    <submittedName>
        <fullName evidence="4">Uncharacterized protein LOC108677024</fullName>
    </submittedName>
</protein>
<gene>
    <name evidence="4" type="primary">LOC108677024</name>
</gene>
<dbReference type="SUPFAM" id="SSF57302">
    <property type="entry name" value="Snake toxin-like"/>
    <property type="match status" value="1"/>
</dbReference>
<proteinExistence type="predicted"/>
<dbReference type="OrthoDB" id="6415465at2759"/>
<dbReference type="Gene3D" id="2.10.60.10">
    <property type="entry name" value="CD59"/>
    <property type="match status" value="1"/>
</dbReference>
<feature type="region of interest" description="Disordered" evidence="1">
    <location>
        <begin position="440"/>
        <end position="482"/>
    </location>
</feature>
<feature type="region of interest" description="Disordered" evidence="1">
    <location>
        <begin position="236"/>
        <end position="256"/>
    </location>
</feature>
<evidence type="ECO:0000256" key="2">
    <source>
        <dbReference type="SAM" id="SignalP"/>
    </source>
</evidence>
<evidence type="ECO:0000313" key="3">
    <source>
        <dbReference type="Proteomes" id="UP000694843"/>
    </source>
</evidence>
<feature type="chain" id="PRO_5034699410" evidence="2">
    <location>
        <begin position="22"/>
        <end position="642"/>
    </location>
</feature>
<reference evidence="4" key="1">
    <citation type="submission" date="2025-08" db="UniProtKB">
        <authorList>
            <consortium name="RefSeq"/>
        </authorList>
    </citation>
    <scope>IDENTIFICATION</scope>
    <source>
        <tissue evidence="4">Whole organism</tissue>
    </source>
</reference>
<organism evidence="3 4">
    <name type="scientific">Hyalella azteca</name>
    <name type="common">Amphipod</name>
    <dbReference type="NCBI Taxonomy" id="294128"/>
    <lineage>
        <taxon>Eukaryota</taxon>
        <taxon>Metazoa</taxon>
        <taxon>Ecdysozoa</taxon>
        <taxon>Arthropoda</taxon>
        <taxon>Crustacea</taxon>
        <taxon>Multicrustacea</taxon>
        <taxon>Malacostraca</taxon>
        <taxon>Eumalacostraca</taxon>
        <taxon>Peracarida</taxon>
        <taxon>Amphipoda</taxon>
        <taxon>Senticaudata</taxon>
        <taxon>Talitrida</taxon>
        <taxon>Talitroidea</taxon>
        <taxon>Hyalellidae</taxon>
        <taxon>Hyalella</taxon>
    </lineage>
</organism>
<dbReference type="CDD" id="cd00117">
    <property type="entry name" value="TFP"/>
    <property type="match status" value="1"/>
</dbReference>
<dbReference type="KEGG" id="hazt:108677024"/>
<feature type="region of interest" description="Disordered" evidence="1">
    <location>
        <begin position="142"/>
        <end position="162"/>
    </location>
</feature>
<evidence type="ECO:0000313" key="4">
    <source>
        <dbReference type="RefSeq" id="XP_018020662.1"/>
    </source>
</evidence>
<dbReference type="GeneID" id="108677024"/>
<feature type="signal peptide" evidence="2">
    <location>
        <begin position="1"/>
        <end position="21"/>
    </location>
</feature>
<name>A0A8B7P3U4_HYAAZ</name>
<sequence>MLRILQFLLATIFLFTNNGHGEEAKKNRELLLLSSLVYNEEFDENENGSDNEHIPYSGDQQMIKEALNENLRANDNNCSPSYFIKETIDQQNTSNNSNNDVVEFNILIGLSSRGDTESSKYSQNNKREQFFDVTRRSINTNSSNFRDSFSEQGRTQRKGSIQDQILSDRRKNVRYKQLDNLAYDWNEISSIKTDLFNNSKQYLASSLKMAVSPHDSTHVPINLKILHSGRKAGSTLQSLARYPSSKKSSRFNRGVRSSDLDGQCIERKSKLRRKRYKERHESLTSLQRHSSSDRFGIFVAGSTRVDIKDSSNNIGLVERSESDSLVKNLAKSRRPYEKSADKDVKISRRRLIGAPRLAGYPGVFLEKPEMLSLSPGSNDSLAHSVEFDPPSSDVVPLEDLKAGDQEAPRNRSLPGDPKRPYFPIDKSQLEMWSRDSNDSLAYSLEFDPPSSDVPSEDLREGDEEAPRNRSLPDDPNFTINKSQGTNYSLAETRTSLYVEGSTNRQTLRCITCSSTTNLNHCYNLHLTNETDDDFDWEELSQECASGERFCMAVQVWYVENGATQNRTHHQFSIERGCATECEDFFIMMGDKTKLEITSNRTCCRTNHCNRLHAVAATAPLRQQRIIWQTICTAIILYMFKIM</sequence>